<evidence type="ECO:0000256" key="1">
    <source>
        <dbReference type="ARBA" id="ARBA00004651"/>
    </source>
</evidence>
<keyword evidence="6 11" id="KW-0472">Membrane</keyword>
<feature type="transmembrane region" description="Helical" evidence="11">
    <location>
        <begin position="344"/>
        <end position="370"/>
    </location>
</feature>
<dbReference type="PRINTS" id="PR00237">
    <property type="entry name" value="GPCRRHODOPSN"/>
</dbReference>
<dbReference type="InterPro" id="IPR000276">
    <property type="entry name" value="GPCR_Rhodpsn"/>
</dbReference>
<keyword evidence="5 9" id="KW-0297">G-protein coupled receptor</keyword>
<dbReference type="PROSITE" id="PS50262">
    <property type="entry name" value="G_PROTEIN_RECEP_F1_2"/>
    <property type="match status" value="1"/>
</dbReference>
<dbReference type="GO" id="GO:0004930">
    <property type="term" value="F:G protein-coupled receptor activity"/>
    <property type="evidence" value="ECO:0007669"/>
    <property type="project" value="UniProtKB-KW"/>
</dbReference>
<dbReference type="PANTHER" id="PTHR24228">
    <property type="entry name" value="B2 BRADYKININ RECEPTOR/ANGIOTENSIN II RECEPTOR"/>
    <property type="match status" value="1"/>
</dbReference>
<evidence type="ECO:0000256" key="7">
    <source>
        <dbReference type="ARBA" id="ARBA00023170"/>
    </source>
</evidence>
<comment type="similarity">
    <text evidence="9">Belongs to the G-protein coupled receptor 1 family.</text>
</comment>
<name>A0ABD2KH51_HETSC</name>
<feature type="region of interest" description="Disordered" evidence="10">
    <location>
        <begin position="388"/>
        <end position="409"/>
    </location>
</feature>
<dbReference type="PROSITE" id="PS00237">
    <property type="entry name" value="G_PROTEIN_RECEP_F1_1"/>
    <property type="match status" value="1"/>
</dbReference>
<feature type="compositionally biased region" description="Polar residues" evidence="10">
    <location>
        <begin position="456"/>
        <end position="475"/>
    </location>
</feature>
<evidence type="ECO:0000313" key="13">
    <source>
        <dbReference type="EMBL" id="KAL3102246.1"/>
    </source>
</evidence>
<sequence length="569" mass="63562">MLWWLQTIFAASALIYLFTFLIGLLGNAWVIASLFRTGKKATFASGKSLSPSDRLRKYIWMLSLLDLSVNGSLCFRVWHLLFSDRHFSPNTCRWAFAVDQSLKLCSLTCLACISIERFITVRKPFNNKVRKVAVQLTPLFALLSLLFCGGAILWLCVNFVGTTDDGMNCTQRDAENNAAKGAHWTESSVGQTVARTVLAVGFFVQLGVIESNYARIVFHVKRKFWQRKARAVANSVPEKCSRQPNCASPTSVSGAAHQCVCGRSAKSASPPLLLVQMEPRYPHYMREMTTTIRRIAVFHLICWLPYCLLSFLSSDYPVFHADLRVFQVRAIFAVRIVDGRQHNWAAWAAFVVNWLTYCNSAGNWVLYAALNRDLRSIIKACSERRKRSTMSHHQQQSVGGTIGHPSPASGMLKRSVRRGALQSLRFFYSLNSHHSSAASIDTDFGEVQSVATTVGQLHNGRPSSQPNASPCSPRTSLRAPSVLRKQSSVSGEATPKRCRAEGAIFGWRDGRAYSYCGPATPSGDPLLGRSATPSPLEKNTFGTLFEHQTMKNENDFEFPLKQTKERRQR</sequence>
<organism evidence="13 14">
    <name type="scientific">Heterodera schachtii</name>
    <name type="common">Sugarbeet cyst nematode worm</name>
    <name type="synonym">Tylenchus schachtii</name>
    <dbReference type="NCBI Taxonomy" id="97005"/>
    <lineage>
        <taxon>Eukaryota</taxon>
        <taxon>Metazoa</taxon>
        <taxon>Ecdysozoa</taxon>
        <taxon>Nematoda</taxon>
        <taxon>Chromadorea</taxon>
        <taxon>Rhabditida</taxon>
        <taxon>Tylenchina</taxon>
        <taxon>Tylenchomorpha</taxon>
        <taxon>Tylenchoidea</taxon>
        <taxon>Heteroderidae</taxon>
        <taxon>Heteroderinae</taxon>
        <taxon>Heterodera</taxon>
    </lineage>
</organism>
<dbReference type="PANTHER" id="PTHR24228:SF61">
    <property type="entry name" value="G-PROTEIN COUPLED RECEPTORS FAMILY 1 PROFILE DOMAIN-CONTAINING PROTEIN"/>
    <property type="match status" value="1"/>
</dbReference>
<dbReference type="SUPFAM" id="SSF81321">
    <property type="entry name" value="Family A G protein-coupled receptor-like"/>
    <property type="match status" value="1"/>
</dbReference>
<dbReference type="Proteomes" id="UP001620645">
    <property type="component" value="Unassembled WGS sequence"/>
</dbReference>
<dbReference type="AlphaFoldDB" id="A0ABD2KH51"/>
<keyword evidence="2" id="KW-1003">Cell membrane</keyword>
<evidence type="ECO:0000256" key="6">
    <source>
        <dbReference type="ARBA" id="ARBA00023136"/>
    </source>
</evidence>
<evidence type="ECO:0000256" key="2">
    <source>
        <dbReference type="ARBA" id="ARBA00022475"/>
    </source>
</evidence>
<dbReference type="Pfam" id="PF00001">
    <property type="entry name" value="7tm_1"/>
    <property type="match status" value="1"/>
</dbReference>
<keyword evidence="3 9" id="KW-0812">Transmembrane</keyword>
<keyword evidence="4 11" id="KW-1133">Transmembrane helix</keyword>
<dbReference type="InterPro" id="IPR017452">
    <property type="entry name" value="GPCR_Rhodpsn_7TM"/>
</dbReference>
<evidence type="ECO:0000256" key="8">
    <source>
        <dbReference type="ARBA" id="ARBA00023224"/>
    </source>
</evidence>
<evidence type="ECO:0000259" key="12">
    <source>
        <dbReference type="PROSITE" id="PS50262"/>
    </source>
</evidence>
<evidence type="ECO:0000256" key="10">
    <source>
        <dbReference type="SAM" id="MobiDB-lite"/>
    </source>
</evidence>
<comment type="subcellular location">
    <subcellularLocation>
        <location evidence="1">Cell membrane</location>
        <topology evidence="1">Multi-pass membrane protein</topology>
    </subcellularLocation>
</comment>
<keyword evidence="14" id="KW-1185">Reference proteome</keyword>
<reference evidence="13 14" key="1">
    <citation type="submission" date="2024-10" db="EMBL/GenBank/DDBJ databases">
        <authorList>
            <person name="Kim D."/>
        </authorList>
    </citation>
    <scope>NUCLEOTIDE SEQUENCE [LARGE SCALE GENOMIC DNA]</scope>
    <source>
        <strain evidence="13">Taebaek</strain>
    </source>
</reference>
<dbReference type="EMBL" id="JBICCN010000026">
    <property type="protein sequence ID" value="KAL3102246.1"/>
    <property type="molecule type" value="Genomic_DNA"/>
</dbReference>
<evidence type="ECO:0000256" key="5">
    <source>
        <dbReference type="ARBA" id="ARBA00023040"/>
    </source>
</evidence>
<evidence type="ECO:0000256" key="3">
    <source>
        <dbReference type="ARBA" id="ARBA00022692"/>
    </source>
</evidence>
<feature type="domain" description="G-protein coupled receptors family 1 profile" evidence="12">
    <location>
        <begin position="26"/>
        <end position="367"/>
    </location>
</feature>
<evidence type="ECO:0000313" key="14">
    <source>
        <dbReference type="Proteomes" id="UP001620645"/>
    </source>
</evidence>
<accession>A0ABD2KH51</accession>
<feature type="region of interest" description="Disordered" evidence="10">
    <location>
        <begin position="456"/>
        <end position="494"/>
    </location>
</feature>
<evidence type="ECO:0000256" key="9">
    <source>
        <dbReference type="RuleBase" id="RU000688"/>
    </source>
</evidence>
<comment type="caution">
    <text evidence="13">The sequence shown here is derived from an EMBL/GenBank/DDBJ whole genome shotgun (WGS) entry which is preliminary data.</text>
</comment>
<keyword evidence="8 9" id="KW-0807">Transducer</keyword>
<dbReference type="GO" id="GO:0005886">
    <property type="term" value="C:plasma membrane"/>
    <property type="evidence" value="ECO:0007669"/>
    <property type="project" value="UniProtKB-SubCell"/>
</dbReference>
<evidence type="ECO:0000256" key="4">
    <source>
        <dbReference type="ARBA" id="ARBA00022989"/>
    </source>
</evidence>
<keyword evidence="7 9" id="KW-0675">Receptor</keyword>
<gene>
    <name evidence="13" type="ORF">niasHS_003655</name>
</gene>
<feature type="transmembrane region" description="Helical" evidence="11">
    <location>
        <begin position="139"/>
        <end position="160"/>
    </location>
</feature>
<dbReference type="Gene3D" id="1.20.1070.10">
    <property type="entry name" value="Rhodopsin 7-helix transmembrane proteins"/>
    <property type="match status" value="1"/>
</dbReference>
<feature type="transmembrane region" description="Helical" evidence="11">
    <location>
        <begin position="295"/>
        <end position="313"/>
    </location>
</feature>
<protein>
    <recommendedName>
        <fullName evidence="12">G-protein coupled receptors family 1 profile domain-containing protein</fullName>
    </recommendedName>
</protein>
<proteinExistence type="inferred from homology"/>
<evidence type="ECO:0000256" key="11">
    <source>
        <dbReference type="SAM" id="Phobius"/>
    </source>
</evidence>
<feature type="transmembrane region" description="Helical" evidence="11">
    <location>
        <begin position="13"/>
        <end position="37"/>
    </location>
</feature>
<feature type="transmembrane region" description="Helical" evidence="11">
    <location>
        <begin position="197"/>
        <end position="218"/>
    </location>
</feature>
<dbReference type="CDD" id="cd00637">
    <property type="entry name" value="7tm_classA_rhodopsin-like"/>
    <property type="match status" value="1"/>
</dbReference>